<evidence type="ECO:0000256" key="1">
    <source>
        <dbReference type="ARBA" id="ARBA00004275"/>
    </source>
</evidence>
<keyword evidence="8" id="KW-0560">Oxidoreductase</keyword>
<evidence type="ECO:0000256" key="3">
    <source>
        <dbReference type="ARBA" id="ARBA00006484"/>
    </source>
</evidence>
<dbReference type="PRINTS" id="PR00081">
    <property type="entry name" value="GDHRDH"/>
</dbReference>
<evidence type="ECO:0000256" key="16">
    <source>
        <dbReference type="ARBA" id="ARBA00047570"/>
    </source>
</evidence>
<comment type="catalytic activity">
    <reaction evidence="16">
        <text>(2E)-dodecenoyl-CoA + NADPH + H(+) = dodecanoyl-CoA + NADP(+)</text>
        <dbReference type="Rhea" id="RHEA:44964"/>
        <dbReference type="ChEBI" id="CHEBI:15378"/>
        <dbReference type="ChEBI" id="CHEBI:57330"/>
        <dbReference type="ChEBI" id="CHEBI:57375"/>
        <dbReference type="ChEBI" id="CHEBI:57783"/>
        <dbReference type="ChEBI" id="CHEBI:58349"/>
    </reaction>
    <physiologicalReaction direction="left-to-right" evidence="16">
        <dbReference type="Rhea" id="RHEA:44965"/>
    </physiologicalReaction>
</comment>
<dbReference type="GO" id="GO:0006633">
    <property type="term" value="P:fatty acid biosynthetic process"/>
    <property type="evidence" value="ECO:0007669"/>
    <property type="project" value="UniProtKB-KW"/>
</dbReference>
<evidence type="ECO:0000256" key="6">
    <source>
        <dbReference type="ARBA" id="ARBA00022832"/>
    </source>
</evidence>
<evidence type="ECO:0000256" key="5">
    <source>
        <dbReference type="ARBA" id="ARBA00022553"/>
    </source>
</evidence>
<evidence type="ECO:0000256" key="7">
    <source>
        <dbReference type="ARBA" id="ARBA00022857"/>
    </source>
</evidence>
<evidence type="ECO:0000256" key="8">
    <source>
        <dbReference type="ARBA" id="ARBA00023002"/>
    </source>
</evidence>
<keyword evidence="5" id="KW-0597">Phosphoprotein</keyword>
<evidence type="ECO:0000256" key="17">
    <source>
        <dbReference type="ARBA" id="ARBA00048686"/>
    </source>
</evidence>
<comment type="pathway">
    <text evidence="2">Lipid metabolism.</text>
</comment>
<dbReference type="Pfam" id="PF13561">
    <property type="entry name" value="adh_short_C2"/>
    <property type="match status" value="1"/>
</dbReference>
<evidence type="ECO:0000256" key="18">
    <source>
        <dbReference type="ARBA" id="ARBA00049108"/>
    </source>
</evidence>
<evidence type="ECO:0000256" key="20">
    <source>
        <dbReference type="ARBA" id="ARBA00049386"/>
    </source>
</evidence>
<comment type="subunit">
    <text evidence="13">Interacts with PEX5, probably required to target it into peroxisomes.</text>
</comment>
<dbReference type="InterPro" id="IPR002347">
    <property type="entry name" value="SDR_fam"/>
</dbReference>
<dbReference type="PRINTS" id="PR00080">
    <property type="entry name" value="SDRFAMILY"/>
</dbReference>
<accession>A0A062XUG1</accession>
<dbReference type="PANTHER" id="PTHR24317:SF7">
    <property type="entry name" value="PEROXISOMAL TRANS-2-ENOYL-COA REDUCTASE"/>
    <property type="match status" value="1"/>
</dbReference>
<keyword evidence="23" id="KW-1185">Reference proteome</keyword>
<proteinExistence type="inferred from homology"/>
<keyword evidence="9" id="KW-0443">Lipid metabolism</keyword>
<keyword evidence="10" id="KW-0576">Peroxisome</keyword>
<keyword evidence="7" id="KW-0521">NADP</keyword>
<evidence type="ECO:0000256" key="15">
    <source>
        <dbReference type="ARBA" id="ARBA00041063"/>
    </source>
</evidence>
<dbReference type="InterPro" id="IPR052388">
    <property type="entry name" value="Peroxisomal_t2-enoyl-CoA_red"/>
</dbReference>
<comment type="subcellular location">
    <subcellularLocation>
        <location evidence="1">Peroxisome</location>
    </subcellularLocation>
</comment>
<dbReference type="InterPro" id="IPR036291">
    <property type="entry name" value="NAD(P)-bd_dom_sf"/>
</dbReference>
<reference evidence="22 23" key="1">
    <citation type="submission" date="2014-04" db="EMBL/GenBank/DDBJ databases">
        <title>The Genome Sequence of Thermoanaerobaculum aquaticum MP-01, The First Cultivated Group 23 Acidobacterium.</title>
        <authorList>
            <person name="Stamps B.W."/>
            <person name="Losey N.A."/>
            <person name="Lawson P.A."/>
            <person name="Stevenson B.S."/>
        </authorList>
    </citation>
    <scope>NUCLEOTIDE SEQUENCE [LARGE SCALE GENOMIC DNA]</scope>
    <source>
        <strain evidence="22 23">MP-01</strain>
    </source>
</reference>
<evidence type="ECO:0000256" key="13">
    <source>
        <dbReference type="ARBA" id="ARBA00038622"/>
    </source>
</evidence>
<evidence type="ECO:0000256" key="2">
    <source>
        <dbReference type="ARBA" id="ARBA00005189"/>
    </source>
</evidence>
<comment type="catalytic activity">
    <reaction evidence="20">
        <text>(2E)-decenoyl-CoA + NADPH + H(+) = decanoyl-CoA + NADP(+)</text>
        <dbReference type="Rhea" id="RHEA:44960"/>
        <dbReference type="ChEBI" id="CHEBI:15378"/>
        <dbReference type="ChEBI" id="CHEBI:57783"/>
        <dbReference type="ChEBI" id="CHEBI:58349"/>
        <dbReference type="ChEBI" id="CHEBI:61406"/>
        <dbReference type="ChEBI" id="CHEBI:61430"/>
    </reaction>
    <physiologicalReaction direction="left-to-right" evidence="20">
        <dbReference type="Rhea" id="RHEA:44961"/>
    </physiologicalReaction>
</comment>
<gene>
    <name evidence="22" type="ORF">EG19_12165</name>
</gene>
<evidence type="ECO:0000256" key="12">
    <source>
        <dbReference type="ARBA" id="ARBA00037124"/>
    </source>
</evidence>
<evidence type="ECO:0000313" key="22">
    <source>
        <dbReference type="EMBL" id="KDA54463.1"/>
    </source>
</evidence>
<dbReference type="Proteomes" id="UP000027284">
    <property type="component" value="Unassembled WGS sequence"/>
</dbReference>
<dbReference type="RefSeq" id="WP_053334864.1">
    <property type="nucleotide sequence ID" value="NZ_JMFG01000008.1"/>
</dbReference>
<comment type="catalytic activity">
    <reaction evidence="19">
        <text>a (2E)-enoyl-CoA + NADPH + H(+) = a 2,3-saturated acyl-CoA + NADP(+)</text>
        <dbReference type="Rhea" id="RHEA:33763"/>
        <dbReference type="ChEBI" id="CHEBI:15378"/>
        <dbReference type="ChEBI" id="CHEBI:57783"/>
        <dbReference type="ChEBI" id="CHEBI:58349"/>
        <dbReference type="ChEBI" id="CHEBI:58856"/>
        <dbReference type="ChEBI" id="CHEBI:65111"/>
        <dbReference type="EC" id="1.3.1.38"/>
    </reaction>
    <physiologicalReaction direction="left-to-right" evidence="19">
        <dbReference type="Rhea" id="RHEA:33764"/>
    </physiologicalReaction>
</comment>
<evidence type="ECO:0000256" key="14">
    <source>
        <dbReference type="ARBA" id="ARBA00038849"/>
    </source>
</evidence>
<keyword evidence="11" id="KW-0275">Fatty acid biosynthesis</keyword>
<dbReference type="PANTHER" id="PTHR24317">
    <property type="entry name" value="PEROXISOMAL TRANS-2-ENOYL-COA REDUCTASE"/>
    <property type="match status" value="1"/>
</dbReference>
<evidence type="ECO:0000256" key="11">
    <source>
        <dbReference type="ARBA" id="ARBA00023160"/>
    </source>
</evidence>
<dbReference type="AlphaFoldDB" id="A0A062XUG1"/>
<comment type="catalytic activity">
    <reaction evidence="21">
        <text>(2E)-octenoyl-CoA + NADPH + H(+) = octanoyl-CoA + NADP(+)</text>
        <dbReference type="Rhea" id="RHEA:44952"/>
        <dbReference type="ChEBI" id="CHEBI:15378"/>
        <dbReference type="ChEBI" id="CHEBI:57386"/>
        <dbReference type="ChEBI" id="CHEBI:57783"/>
        <dbReference type="ChEBI" id="CHEBI:58349"/>
        <dbReference type="ChEBI" id="CHEBI:62242"/>
    </reaction>
    <physiologicalReaction direction="left-to-right" evidence="21">
        <dbReference type="Rhea" id="RHEA:44953"/>
    </physiologicalReaction>
</comment>
<sequence>MEKGAAIVTGGGTGLGLAISRELGRRGYPVVIASRKQEHLDAAARTLTGEGIQVLTAVCDVRDREQVKAAVDAAENRFGRVALLVNNAAGNFVVKAEELSPKGWEAVRGIVLDGTWHFSQEVGKRWIAQGQPGSILNIIATYAWTGAAGVVHSVSAKAGVLAMTRSLAMEWGKFGIRVNALAPGIMVTEDAAKNLGYADPAVQALLAKKVPLRRLASTEEVAFLACDLVTDRHPYVTGDCWTVDGGLWLEGFPNLRRFVDGELGE</sequence>
<dbReference type="FunFam" id="3.40.50.720:FF:000084">
    <property type="entry name" value="Short-chain dehydrogenase reductase"/>
    <property type="match status" value="1"/>
</dbReference>
<comment type="catalytic activity">
    <reaction evidence="18">
        <text>(2E)-hexenoyl-CoA + NADPH + H(+) = hexanoyl-CoA + NADP(+)</text>
        <dbReference type="Rhea" id="RHEA:44956"/>
        <dbReference type="ChEBI" id="CHEBI:15378"/>
        <dbReference type="ChEBI" id="CHEBI:57783"/>
        <dbReference type="ChEBI" id="CHEBI:58349"/>
        <dbReference type="ChEBI" id="CHEBI:62077"/>
        <dbReference type="ChEBI" id="CHEBI:62620"/>
    </reaction>
    <physiologicalReaction direction="left-to-right" evidence="18">
        <dbReference type="Rhea" id="RHEA:44957"/>
    </physiologicalReaction>
</comment>
<dbReference type="SUPFAM" id="SSF51735">
    <property type="entry name" value="NAD(P)-binding Rossmann-fold domains"/>
    <property type="match status" value="1"/>
</dbReference>
<keyword evidence="4" id="KW-0444">Lipid biosynthesis</keyword>
<evidence type="ECO:0000256" key="19">
    <source>
        <dbReference type="ARBA" id="ARBA00049251"/>
    </source>
</evidence>
<comment type="catalytic activity">
    <reaction evidence="17">
        <text>(2E)-tetradecenoyl-CoA + NADPH + H(+) = tetradecanoyl-CoA + NADP(+)</text>
        <dbReference type="Rhea" id="RHEA:44968"/>
        <dbReference type="ChEBI" id="CHEBI:15378"/>
        <dbReference type="ChEBI" id="CHEBI:57385"/>
        <dbReference type="ChEBI" id="CHEBI:57783"/>
        <dbReference type="ChEBI" id="CHEBI:58349"/>
        <dbReference type="ChEBI" id="CHEBI:61405"/>
    </reaction>
    <physiologicalReaction direction="left-to-right" evidence="17">
        <dbReference type="Rhea" id="RHEA:44969"/>
    </physiologicalReaction>
</comment>
<evidence type="ECO:0000256" key="9">
    <source>
        <dbReference type="ARBA" id="ARBA00023098"/>
    </source>
</evidence>
<dbReference type="Gene3D" id="3.40.50.720">
    <property type="entry name" value="NAD(P)-binding Rossmann-like Domain"/>
    <property type="match status" value="1"/>
</dbReference>
<evidence type="ECO:0000256" key="10">
    <source>
        <dbReference type="ARBA" id="ARBA00023140"/>
    </source>
</evidence>
<evidence type="ECO:0000313" key="23">
    <source>
        <dbReference type="Proteomes" id="UP000027284"/>
    </source>
</evidence>
<name>A0A062XUG1_9BACT</name>
<keyword evidence="6" id="KW-0276">Fatty acid metabolism</keyword>
<comment type="similarity">
    <text evidence="3">Belongs to the short-chain dehydrogenases/reductases (SDR) family.</text>
</comment>
<comment type="function">
    <text evidence="12">Participates in chain elongation of fatty acids. Catalyzes the reduction of trans-2-enoyl-CoAs of varying chain lengths from 6:1 to 16:1, having maximum activity with 10:1 CoA. Has no 2,4-dienoyl-CoA reductase activity.</text>
</comment>
<evidence type="ECO:0000256" key="4">
    <source>
        <dbReference type="ARBA" id="ARBA00022516"/>
    </source>
</evidence>
<dbReference type="GO" id="GO:0019166">
    <property type="term" value="F:trans-2-enoyl-CoA reductase (NADPH) activity"/>
    <property type="evidence" value="ECO:0007669"/>
    <property type="project" value="UniProtKB-EC"/>
</dbReference>
<comment type="caution">
    <text evidence="22">The sequence shown here is derived from an EMBL/GenBank/DDBJ whole genome shotgun (WGS) entry which is preliminary data.</text>
</comment>
<dbReference type="EC" id="1.3.1.38" evidence="14"/>
<evidence type="ECO:0000256" key="21">
    <source>
        <dbReference type="ARBA" id="ARBA00049559"/>
    </source>
</evidence>
<organism evidence="22 23">
    <name type="scientific">Thermoanaerobaculum aquaticum</name>
    <dbReference type="NCBI Taxonomy" id="1312852"/>
    <lineage>
        <taxon>Bacteria</taxon>
        <taxon>Pseudomonadati</taxon>
        <taxon>Acidobacteriota</taxon>
        <taxon>Thermoanaerobaculia</taxon>
        <taxon>Thermoanaerobaculales</taxon>
        <taxon>Thermoanaerobaculaceae</taxon>
        <taxon>Thermoanaerobaculum</taxon>
    </lineage>
</organism>
<protein>
    <recommendedName>
        <fullName evidence="15">Peroxisomal trans-2-enoyl-CoA reductase</fullName>
        <ecNumber evidence="14">1.3.1.38</ecNumber>
    </recommendedName>
</protein>
<dbReference type="EMBL" id="JMFG01000008">
    <property type="protein sequence ID" value="KDA54463.1"/>
    <property type="molecule type" value="Genomic_DNA"/>
</dbReference>
<dbReference type="STRING" id="1312852.EG19_12165"/>
<dbReference type="OrthoDB" id="9803333at2"/>